<accession>X1MKZ7</accession>
<evidence type="ECO:0000313" key="1">
    <source>
        <dbReference type="EMBL" id="GAI07014.1"/>
    </source>
</evidence>
<gene>
    <name evidence="1" type="ORF">S06H3_23401</name>
</gene>
<reference evidence="1" key="1">
    <citation type="journal article" date="2014" name="Front. Microbiol.">
        <title>High frequency of phylogenetically diverse reductive dehalogenase-homologous genes in deep subseafloor sedimentary metagenomes.</title>
        <authorList>
            <person name="Kawai M."/>
            <person name="Futagami T."/>
            <person name="Toyoda A."/>
            <person name="Takaki Y."/>
            <person name="Nishi S."/>
            <person name="Hori S."/>
            <person name="Arai W."/>
            <person name="Tsubouchi T."/>
            <person name="Morono Y."/>
            <person name="Uchiyama I."/>
            <person name="Ito T."/>
            <person name="Fujiyama A."/>
            <person name="Inagaki F."/>
            <person name="Takami H."/>
        </authorList>
    </citation>
    <scope>NUCLEOTIDE SEQUENCE</scope>
    <source>
        <strain evidence="1">Expedition CK06-06</strain>
    </source>
</reference>
<proteinExistence type="predicted"/>
<name>X1MKZ7_9ZZZZ</name>
<protein>
    <submittedName>
        <fullName evidence="1">Uncharacterized protein</fullName>
    </submittedName>
</protein>
<sequence length="119" mass="13857">IVTRLVRQYDHGLFVFSNLEESHWHLVNVKLDSRRHNRLVLRRIAIGPEEQLRTAIERVSLLKVVEDSWLGLEVELKHEEAFDVEKVTDQFYWDYKGILGAQVESQEQTPGCQRSSPSG</sequence>
<dbReference type="EMBL" id="BARV01012710">
    <property type="protein sequence ID" value="GAI07014.1"/>
    <property type="molecule type" value="Genomic_DNA"/>
</dbReference>
<dbReference type="AlphaFoldDB" id="X1MKZ7"/>
<organism evidence="1">
    <name type="scientific">marine sediment metagenome</name>
    <dbReference type="NCBI Taxonomy" id="412755"/>
    <lineage>
        <taxon>unclassified sequences</taxon>
        <taxon>metagenomes</taxon>
        <taxon>ecological metagenomes</taxon>
    </lineage>
</organism>
<feature type="non-terminal residue" evidence="1">
    <location>
        <position position="1"/>
    </location>
</feature>
<comment type="caution">
    <text evidence="1">The sequence shown here is derived from an EMBL/GenBank/DDBJ whole genome shotgun (WGS) entry which is preliminary data.</text>
</comment>